<evidence type="ECO:0000256" key="1">
    <source>
        <dbReference type="ARBA" id="ARBA00022438"/>
    </source>
</evidence>
<dbReference type="GO" id="GO:0006508">
    <property type="term" value="P:proteolysis"/>
    <property type="evidence" value="ECO:0007669"/>
    <property type="project" value="UniProtKB-KW"/>
</dbReference>
<comment type="catalytic activity">
    <reaction evidence="7">
        <text>N-terminal N(alpha)-acetyl-L-cysteinyl-L-aspartyl-[protein] + H2O = N-terminal L-aspartyl-[protein] + N-acetyl-L-cysteine</text>
        <dbReference type="Rhea" id="RHEA:74579"/>
        <dbReference type="Rhea" id="RHEA-COMP:12669"/>
        <dbReference type="Rhea" id="RHEA-COMP:18395"/>
        <dbReference type="ChEBI" id="CHEBI:15377"/>
        <dbReference type="ChEBI" id="CHEBI:64720"/>
        <dbReference type="ChEBI" id="CHEBI:78236"/>
        <dbReference type="ChEBI" id="CHEBI:193599"/>
    </reaction>
    <physiologicalReaction direction="left-to-right" evidence="7">
        <dbReference type="Rhea" id="RHEA:74580"/>
    </physiologicalReaction>
</comment>
<dbReference type="Pfam" id="PF21646">
    <property type="entry name" value="ACTMAP-like_C"/>
    <property type="match status" value="1"/>
</dbReference>
<evidence type="ECO:0000256" key="5">
    <source>
        <dbReference type="ARBA" id="ARBA00034848"/>
    </source>
</evidence>
<evidence type="ECO:0000256" key="7">
    <source>
        <dbReference type="ARBA" id="ARBA00049041"/>
    </source>
</evidence>
<organism evidence="8 9">
    <name type="scientific">Heterorhabditis bacteriophora</name>
    <name type="common">Entomopathogenic nematode worm</name>
    <dbReference type="NCBI Taxonomy" id="37862"/>
    <lineage>
        <taxon>Eukaryota</taxon>
        <taxon>Metazoa</taxon>
        <taxon>Ecdysozoa</taxon>
        <taxon>Nematoda</taxon>
        <taxon>Chromadorea</taxon>
        <taxon>Rhabditida</taxon>
        <taxon>Rhabditina</taxon>
        <taxon>Rhabditomorpha</taxon>
        <taxon>Strongyloidea</taxon>
        <taxon>Heterorhabditidae</taxon>
        <taxon>Heterorhabditis</taxon>
    </lineage>
</organism>
<dbReference type="GO" id="GO:0004177">
    <property type="term" value="F:aminopeptidase activity"/>
    <property type="evidence" value="ECO:0007669"/>
    <property type="project" value="UniProtKB-KW"/>
</dbReference>
<dbReference type="InterPro" id="IPR040043">
    <property type="entry name" value="ACTMAP"/>
</dbReference>
<sequence>MNLSPFMKNRIEEVRSRHFLNDRQALPGAKIHICNVEPITQTGPQCGLVALQMAGRMIGLVSKEPSYVFGLAKQLKFTKQGEMFSATQICQFILSGSALLVPYDCDRNFEPTLRNGHSAHWAIIVGFFYIDNDCVDVNVTTSKIDIDDVDNFYVFAYQGKSKHMGLWSYRNLQKSNSQLHEIGPIHNGEEFIHPSSGMEELRLKTVLLEKL</sequence>
<dbReference type="WBParaSite" id="Hba_17382">
    <property type="protein sequence ID" value="Hba_17382"/>
    <property type="gene ID" value="Hba_17382"/>
</dbReference>
<dbReference type="AlphaFoldDB" id="A0A1I7XJ90"/>
<dbReference type="PANTHER" id="PTHR28631">
    <property type="entry name" value="UPF0692 PROTEIN C19ORF54"/>
    <property type="match status" value="1"/>
</dbReference>
<evidence type="ECO:0000256" key="6">
    <source>
        <dbReference type="ARBA" id="ARBA00034908"/>
    </source>
</evidence>
<evidence type="ECO:0000256" key="4">
    <source>
        <dbReference type="ARBA" id="ARBA00034725"/>
    </source>
</evidence>
<evidence type="ECO:0000313" key="8">
    <source>
        <dbReference type="Proteomes" id="UP000095283"/>
    </source>
</evidence>
<protein>
    <recommendedName>
        <fullName evidence="5">Actin maturation protease</fullName>
    </recommendedName>
    <alternativeName>
        <fullName evidence="6">Actin aminopeptidase ACTMAP</fullName>
    </alternativeName>
</protein>
<proteinExistence type="inferred from homology"/>
<keyword evidence="2" id="KW-0645">Protease</keyword>
<evidence type="ECO:0000313" key="9">
    <source>
        <dbReference type="WBParaSite" id="Hba_17382"/>
    </source>
</evidence>
<keyword evidence="3" id="KW-0378">Hydrolase</keyword>
<keyword evidence="8" id="KW-1185">Reference proteome</keyword>
<evidence type="ECO:0000256" key="2">
    <source>
        <dbReference type="ARBA" id="ARBA00022670"/>
    </source>
</evidence>
<name>A0A1I7XJ90_HETBA</name>
<reference evidence="9" key="1">
    <citation type="submission" date="2016-11" db="UniProtKB">
        <authorList>
            <consortium name="WormBaseParasite"/>
        </authorList>
    </citation>
    <scope>IDENTIFICATION</scope>
</reference>
<comment type="similarity">
    <text evidence="4">Belongs to the ACTMAP family.</text>
</comment>
<dbReference type="Proteomes" id="UP000095283">
    <property type="component" value="Unplaced"/>
</dbReference>
<dbReference type="PANTHER" id="PTHR28631:SF1">
    <property type="entry name" value="ACTIN MATURATION PROTEASE"/>
    <property type="match status" value="1"/>
</dbReference>
<accession>A0A1I7XJ90</accession>
<evidence type="ECO:0000256" key="3">
    <source>
        <dbReference type="ARBA" id="ARBA00022801"/>
    </source>
</evidence>
<keyword evidence="1" id="KW-0031">Aminopeptidase</keyword>